<gene>
    <name evidence="1" type="primary">Acey_s0237.g3244</name>
    <name evidence="1" type="ORF">Y032_0237g3244</name>
</gene>
<comment type="caution">
    <text evidence="1">The sequence shown here is derived from an EMBL/GenBank/DDBJ whole genome shotgun (WGS) entry which is preliminary data.</text>
</comment>
<evidence type="ECO:0000313" key="1">
    <source>
        <dbReference type="EMBL" id="EYB89036.1"/>
    </source>
</evidence>
<name>A0A016SFD4_9BILA</name>
<accession>A0A016SFD4</accession>
<dbReference type="EMBL" id="JARK01001573">
    <property type="protein sequence ID" value="EYB89036.1"/>
    <property type="molecule type" value="Genomic_DNA"/>
</dbReference>
<sequence>MLWKLITVIFNNEAGVGVIRQCSASSSRSLSQKMRKTCQCDRLMCRLVAQFGEVSKLLRPVMLNMGMTLTAWIFVYQMKTDERLSAMFLMSGNSTTGNKYHDGITSPVQNESKLTVDIGDKNRGNDTYRLPHYIAMDRCQMELIARNLVDVPKMNWRCGDSDNGNDAY</sequence>
<reference evidence="2" key="1">
    <citation type="journal article" date="2015" name="Nat. Genet.">
        <title>The genome and transcriptome of the zoonotic hookworm Ancylostoma ceylanicum identify infection-specific gene families.</title>
        <authorList>
            <person name="Schwarz E.M."/>
            <person name="Hu Y."/>
            <person name="Antoshechkin I."/>
            <person name="Miller M.M."/>
            <person name="Sternberg P.W."/>
            <person name="Aroian R.V."/>
        </authorList>
    </citation>
    <scope>NUCLEOTIDE SEQUENCE</scope>
    <source>
        <strain evidence="2">HY135</strain>
    </source>
</reference>
<dbReference type="OrthoDB" id="20287at2759"/>
<protein>
    <submittedName>
        <fullName evidence="1">Uncharacterized protein</fullName>
    </submittedName>
</protein>
<dbReference type="STRING" id="53326.A0A016SFD4"/>
<dbReference type="AlphaFoldDB" id="A0A016SFD4"/>
<proteinExistence type="predicted"/>
<organism evidence="1 2">
    <name type="scientific">Ancylostoma ceylanicum</name>
    <dbReference type="NCBI Taxonomy" id="53326"/>
    <lineage>
        <taxon>Eukaryota</taxon>
        <taxon>Metazoa</taxon>
        <taxon>Ecdysozoa</taxon>
        <taxon>Nematoda</taxon>
        <taxon>Chromadorea</taxon>
        <taxon>Rhabditida</taxon>
        <taxon>Rhabditina</taxon>
        <taxon>Rhabditomorpha</taxon>
        <taxon>Strongyloidea</taxon>
        <taxon>Ancylostomatidae</taxon>
        <taxon>Ancylostomatinae</taxon>
        <taxon>Ancylostoma</taxon>
    </lineage>
</organism>
<evidence type="ECO:0000313" key="2">
    <source>
        <dbReference type="Proteomes" id="UP000024635"/>
    </source>
</evidence>
<keyword evidence="2" id="KW-1185">Reference proteome</keyword>
<dbReference type="Proteomes" id="UP000024635">
    <property type="component" value="Unassembled WGS sequence"/>
</dbReference>